<reference evidence="2" key="1">
    <citation type="submission" date="2023-10" db="EMBL/GenBank/DDBJ databases">
        <authorList>
            <person name="Chen Y."/>
            <person name="Shah S."/>
            <person name="Dougan E. K."/>
            <person name="Thang M."/>
            <person name="Chan C."/>
        </authorList>
    </citation>
    <scope>NUCLEOTIDE SEQUENCE [LARGE SCALE GENOMIC DNA]</scope>
</reference>
<comment type="caution">
    <text evidence="2">The sequence shown here is derived from an EMBL/GenBank/DDBJ whole genome shotgun (WGS) entry which is preliminary data.</text>
</comment>
<feature type="region of interest" description="Disordered" evidence="1">
    <location>
        <begin position="89"/>
        <end position="118"/>
    </location>
</feature>
<name>A0ABN9QM87_9DINO</name>
<keyword evidence="3" id="KW-1185">Reference proteome</keyword>
<evidence type="ECO:0000313" key="2">
    <source>
        <dbReference type="EMBL" id="CAK0807219.1"/>
    </source>
</evidence>
<dbReference type="EMBL" id="CAUYUJ010003877">
    <property type="protein sequence ID" value="CAK0807219.1"/>
    <property type="molecule type" value="Genomic_DNA"/>
</dbReference>
<proteinExistence type="predicted"/>
<accession>A0ABN9QM87</accession>
<dbReference type="Proteomes" id="UP001189429">
    <property type="component" value="Unassembled WGS sequence"/>
</dbReference>
<gene>
    <name evidence="2" type="ORF">PCOR1329_LOCUS13156</name>
</gene>
<organism evidence="2 3">
    <name type="scientific">Prorocentrum cordatum</name>
    <dbReference type="NCBI Taxonomy" id="2364126"/>
    <lineage>
        <taxon>Eukaryota</taxon>
        <taxon>Sar</taxon>
        <taxon>Alveolata</taxon>
        <taxon>Dinophyceae</taxon>
        <taxon>Prorocentrales</taxon>
        <taxon>Prorocentraceae</taxon>
        <taxon>Prorocentrum</taxon>
    </lineage>
</organism>
<sequence>SIKAAPTRPPARDMALRAAMLRKRTMEDGADGGAAASSGAAPAAAQGLGIIEPRVICTPIDLSSDSDDKPLLKKVARTDPESADRLALTDAQQHGRVGSAQAPTLDGYTRPVGAPNPEDITREQYHQFMLGKPEKYSAEL</sequence>
<feature type="region of interest" description="Disordered" evidence="1">
    <location>
        <begin position="21"/>
        <end position="41"/>
    </location>
</feature>
<feature type="non-terminal residue" evidence="2">
    <location>
        <position position="1"/>
    </location>
</feature>
<evidence type="ECO:0000256" key="1">
    <source>
        <dbReference type="SAM" id="MobiDB-lite"/>
    </source>
</evidence>
<evidence type="ECO:0000313" key="3">
    <source>
        <dbReference type="Proteomes" id="UP001189429"/>
    </source>
</evidence>
<feature type="non-terminal residue" evidence="2">
    <location>
        <position position="140"/>
    </location>
</feature>
<protein>
    <submittedName>
        <fullName evidence="2">Uncharacterized protein</fullName>
    </submittedName>
</protein>